<organism evidence="3 4">
    <name type="scientific">Punica granatum</name>
    <name type="common">Pomegranate</name>
    <dbReference type="NCBI Taxonomy" id="22663"/>
    <lineage>
        <taxon>Eukaryota</taxon>
        <taxon>Viridiplantae</taxon>
        <taxon>Streptophyta</taxon>
        <taxon>Embryophyta</taxon>
        <taxon>Tracheophyta</taxon>
        <taxon>Spermatophyta</taxon>
        <taxon>Magnoliopsida</taxon>
        <taxon>eudicotyledons</taxon>
        <taxon>Gunneridae</taxon>
        <taxon>Pentapetalae</taxon>
        <taxon>rosids</taxon>
        <taxon>malvids</taxon>
        <taxon>Myrtales</taxon>
        <taxon>Lythraceae</taxon>
        <taxon>Punica</taxon>
    </lineage>
</organism>
<evidence type="ECO:0008006" key="5">
    <source>
        <dbReference type="Google" id="ProtNLM"/>
    </source>
</evidence>
<dbReference type="PANTHER" id="PTHR23155">
    <property type="entry name" value="DISEASE RESISTANCE PROTEIN RP"/>
    <property type="match status" value="1"/>
</dbReference>
<dbReference type="Proteomes" id="UP000233551">
    <property type="component" value="Unassembled WGS sequence"/>
</dbReference>
<dbReference type="PANTHER" id="PTHR23155:SF1205">
    <property type="entry name" value="DISEASE RESISTANCE PROTEIN RPM1"/>
    <property type="match status" value="1"/>
</dbReference>
<gene>
    <name evidence="3" type="ORF">CRG98_025469</name>
</gene>
<comment type="caution">
    <text evidence="3">The sequence shown here is derived from an EMBL/GenBank/DDBJ whole genome shotgun (WGS) entry which is preliminary data.</text>
</comment>
<keyword evidence="4" id="KW-1185">Reference proteome</keyword>
<reference evidence="3 4" key="1">
    <citation type="submission" date="2017-11" db="EMBL/GenBank/DDBJ databases">
        <title>De-novo sequencing of pomegranate (Punica granatum L.) genome.</title>
        <authorList>
            <person name="Akparov Z."/>
            <person name="Amiraslanov A."/>
            <person name="Hajiyeva S."/>
            <person name="Abbasov M."/>
            <person name="Kaur K."/>
            <person name="Hamwieh A."/>
            <person name="Solovyev V."/>
            <person name="Salamov A."/>
            <person name="Braich B."/>
            <person name="Kosarev P."/>
            <person name="Mahmoud A."/>
            <person name="Hajiyev E."/>
            <person name="Babayeva S."/>
            <person name="Izzatullayeva V."/>
            <person name="Mammadov A."/>
            <person name="Mammadov A."/>
            <person name="Sharifova S."/>
            <person name="Ojaghi J."/>
            <person name="Eynullazada K."/>
            <person name="Bayramov B."/>
            <person name="Abdulazimova A."/>
            <person name="Shahmuradov I."/>
        </authorList>
    </citation>
    <scope>NUCLEOTIDE SEQUENCE [LARGE SCALE GENOMIC DNA]</scope>
    <source>
        <strain evidence="4">cv. AG2017</strain>
        <tissue evidence="3">Leaf</tissue>
    </source>
</reference>
<sequence>MKPKVETLALKIDDSVNSLMQALEIDGSINSPVESARSSPIHQAQYRNPATHYPISNLIQVIGECYSGKELDVACLLESASKVVKETKSGNDELYEKVKQLQQDLSHHKDMFGKLKGLEDDVDSGMKEILGSISSSHAGEDVHKFQLFGQMIRRSISPNLACTTCLICQMGRRRRTRLTPAPSSRMLSVNLWDVVKRLPAHWWMGEDFIERINADDVLKKFMTQGFINLVIRKRKVVGFKVNPLVHLMVVILAQREGFFSFGSSGTPMADFSWSHRACLVRTDIRDSRRELMHKRNSYQEKLRTIFDVNDPSPDFPPMWFSKLKYLRVLCLGRFFSLQGISGITELPNSVCGLKSLRILDLRDCTHLQLRHLEVLKGFIVGASETAGSCTLADLRTVKKLRKLSISIYGGREFPSSDEVHALGGFELLQKLSIEWRGRLELTNQDNKLSKSSEKPSKEGHTKTWCRRDRSRKGPHKEQELLLLAVAGEAHLLKPWYFKIMPHIIT</sequence>
<name>A0A2I0JD30_PUNGR</name>
<feature type="coiled-coil region" evidence="1">
    <location>
        <begin position="84"/>
        <end position="111"/>
    </location>
</feature>
<protein>
    <recommendedName>
        <fullName evidence="5">Disease resistance RPP13-like protein 4</fullName>
    </recommendedName>
</protein>
<evidence type="ECO:0000313" key="3">
    <source>
        <dbReference type="EMBL" id="PKI54137.1"/>
    </source>
</evidence>
<dbReference type="GO" id="GO:0098542">
    <property type="term" value="P:defense response to other organism"/>
    <property type="evidence" value="ECO:0007669"/>
    <property type="project" value="TreeGrafter"/>
</dbReference>
<dbReference type="AlphaFoldDB" id="A0A2I0JD30"/>
<feature type="region of interest" description="Disordered" evidence="2">
    <location>
        <begin position="446"/>
        <end position="471"/>
    </location>
</feature>
<dbReference type="InterPro" id="IPR032675">
    <property type="entry name" value="LRR_dom_sf"/>
</dbReference>
<dbReference type="EMBL" id="PGOL01001807">
    <property type="protein sequence ID" value="PKI54137.1"/>
    <property type="molecule type" value="Genomic_DNA"/>
</dbReference>
<keyword evidence="1" id="KW-0175">Coiled coil</keyword>
<dbReference type="Gene3D" id="3.80.10.10">
    <property type="entry name" value="Ribonuclease Inhibitor"/>
    <property type="match status" value="1"/>
</dbReference>
<accession>A0A2I0JD30</accession>
<evidence type="ECO:0000256" key="1">
    <source>
        <dbReference type="SAM" id="Coils"/>
    </source>
</evidence>
<proteinExistence type="predicted"/>
<dbReference type="STRING" id="22663.A0A2I0JD30"/>
<dbReference type="SUPFAM" id="SSF52047">
    <property type="entry name" value="RNI-like"/>
    <property type="match status" value="1"/>
</dbReference>
<dbReference type="InterPro" id="IPR044974">
    <property type="entry name" value="Disease_R_plants"/>
</dbReference>
<evidence type="ECO:0000256" key="2">
    <source>
        <dbReference type="SAM" id="MobiDB-lite"/>
    </source>
</evidence>
<feature type="compositionally biased region" description="Basic and acidic residues" evidence="2">
    <location>
        <begin position="447"/>
        <end position="467"/>
    </location>
</feature>
<evidence type="ECO:0000313" key="4">
    <source>
        <dbReference type="Proteomes" id="UP000233551"/>
    </source>
</evidence>